<name>A0AAV5B1Q7_9ACTN</name>
<dbReference type="Proteomes" id="UP001055025">
    <property type="component" value="Unassembled WGS sequence"/>
</dbReference>
<dbReference type="EMBL" id="BQKC01000001">
    <property type="protein sequence ID" value="GJM54435.1"/>
    <property type="molecule type" value="Genomic_DNA"/>
</dbReference>
<evidence type="ECO:0000313" key="2">
    <source>
        <dbReference type="Proteomes" id="UP001055025"/>
    </source>
</evidence>
<gene>
    <name evidence="1" type="ORF">ATOP_00900</name>
</gene>
<proteinExistence type="predicted"/>
<protein>
    <submittedName>
        <fullName evidence="1">Uncharacterized protein</fullName>
    </submittedName>
</protein>
<reference evidence="1" key="1">
    <citation type="journal article" date="2022" name="Int. J. Syst. Evol. Microbiol.">
        <title>Granulimonas faecalis gen. nov., sp. nov., and Leptogranulimonas caecicola gen. nov., sp. nov., novel lactate-producing Atopobiaceae bacteria isolated from mouse intestines, and an emended description of the family Atopobiaceae.</title>
        <authorList>
            <person name="Morinaga K."/>
            <person name="Kusada H."/>
            <person name="Sakamoto S."/>
            <person name="Murakami T."/>
            <person name="Toyoda A."/>
            <person name="Mori H."/>
            <person name="Meng X.Y."/>
            <person name="Takashino M."/>
            <person name="Murotomi K."/>
            <person name="Tamaki H."/>
        </authorList>
    </citation>
    <scope>NUCLEOTIDE SEQUENCE</scope>
    <source>
        <strain evidence="1">OPF53</strain>
    </source>
</reference>
<keyword evidence="2" id="KW-1185">Reference proteome</keyword>
<evidence type="ECO:0000313" key="1">
    <source>
        <dbReference type="EMBL" id="GJM54435.1"/>
    </source>
</evidence>
<comment type="caution">
    <text evidence="1">The sequence shown here is derived from an EMBL/GenBank/DDBJ whole genome shotgun (WGS) entry which is preliminary data.</text>
</comment>
<dbReference type="AlphaFoldDB" id="A0AAV5B1Q7"/>
<accession>A0AAV5B1Q7</accession>
<organism evidence="1 2">
    <name type="scientific">Granulimonas faecalis</name>
    <dbReference type="NCBI Taxonomy" id="2894155"/>
    <lineage>
        <taxon>Bacteria</taxon>
        <taxon>Bacillati</taxon>
        <taxon>Actinomycetota</taxon>
        <taxon>Coriobacteriia</taxon>
        <taxon>Coriobacteriales</taxon>
        <taxon>Kribbibacteriaceae</taxon>
        <taxon>Granulimonas</taxon>
    </lineage>
</organism>
<sequence>MDAILTMLSMLGLDEQLGGGEKSASIRRITRPAATRRRFLENDAMGAVSLLRAIARGLPPCLKAVEGALNGFQARGVTRLSV</sequence>